<dbReference type="Pfam" id="PF13646">
    <property type="entry name" value="HEAT_2"/>
    <property type="match status" value="1"/>
</dbReference>
<evidence type="ECO:0000313" key="1">
    <source>
        <dbReference type="EMBL" id="TWT91758.1"/>
    </source>
</evidence>
<proteinExistence type="predicted"/>
<evidence type="ECO:0000313" key="2">
    <source>
        <dbReference type="Proteomes" id="UP000320176"/>
    </source>
</evidence>
<dbReference type="InterPro" id="IPR016024">
    <property type="entry name" value="ARM-type_fold"/>
</dbReference>
<keyword evidence="2" id="KW-1185">Reference proteome</keyword>
<dbReference type="SUPFAM" id="SSF48371">
    <property type="entry name" value="ARM repeat"/>
    <property type="match status" value="1"/>
</dbReference>
<dbReference type="Gene3D" id="1.25.10.10">
    <property type="entry name" value="Leucine-rich Repeat Variant"/>
    <property type="match status" value="1"/>
</dbReference>
<reference evidence="1 2" key="1">
    <citation type="submission" date="2019-02" db="EMBL/GenBank/DDBJ databases">
        <title>Deep-cultivation of Planctomycetes and their phenomic and genomic characterization uncovers novel biology.</title>
        <authorList>
            <person name="Wiegand S."/>
            <person name="Jogler M."/>
            <person name="Boedeker C."/>
            <person name="Pinto D."/>
            <person name="Vollmers J."/>
            <person name="Rivas-Marin E."/>
            <person name="Kohn T."/>
            <person name="Peeters S.H."/>
            <person name="Heuer A."/>
            <person name="Rast P."/>
            <person name="Oberbeckmann S."/>
            <person name="Bunk B."/>
            <person name="Jeske O."/>
            <person name="Meyerdierks A."/>
            <person name="Storesund J.E."/>
            <person name="Kallscheuer N."/>
            <person name="Luecker S."/>
            <person name="Lage O.M."/>
            <person name="Pohl T."/>
            <person name="Merkel B.J."/>
            <person name="Hornburger P."/>
            <person name="Mueller R.-W."/>
            <person name="Bruemmer F."/>
            <person name="Labrenz M."/>
            <person name="Spormann A.M."/>
            <person name="Op Den Camp H."/>
            <person name="Overmann J."/>
            <person name="Amann R."/>
            <person name="Jetten M.S.M."/>
            <person name="Mascher T."/>
            <person name="Medema M.H."/>
            <person name="Devos D.P."/>
            <person name="Kaster A.-K."/>
            <person name="Ovreas L."/>
            <person name="Rohde M."/>
            <person name="Galperin M.Y."/>
            <person name="Jogler C."/>
        </authorList>
    </citation>
    <scope>NUCLEOTIDE SEQUENCE [LARGE SCALE GENOMIC DNA]</scope>
    <source>
        <strain evidence="1 2">Pla52n</strain>
    </source>
</reference>
<dbReference type="EMBL" id="SJPN01000014">
    <property type="protein sequence ID" value="TWT91758.1"/>
    <property type="molecule type" value="Genomic_DNA"/>
</dbReference>
<accession>A0A5C5ZXN9</accession>
<dbReference type="InterPro" id="IPR011989">
    <property type="entry name" value="ARM-like"/>
</dbReference>
<dbReference type="OrthoDB" id="796912at2"/>
<dbReference type="Proteomes" id="UP000320176">
    <property type="component" value="Unassembled WGS sequence"/>
</dbReference>
<gene>
    <name evidence="1" type="ORF">Pla52n_65080</name>
</gene>
<name>A0A5C5ZXN9_9BACT</name>
<protein>
    <recommendedName>
        <fullName evidence="3">HEAT repeat protein</fullName>
    </recommendedName>
</protein>
<sequence length="223" mass="24712">MTFDELVALYQSPASVPPHPALSGLDLVQWTTVHDAYGPATSVPSLIRALTATESIHRGYAIEALFQRIWHQGTVYSATAAAVPILFDLLESEATPDRPAVAILLAEIADGAPPFKSCETNPHEAEKWREILRKSNRSLDAEMDEGRRIGAAIRKGIYERLDALYPYLRDSNPEVRRSVAIAIGNFPDVVDRVLQDLKAALEEEPEGYVREAIREIIQRASKP</sequence>
<dbReference type="RefSeq" id="WP_146523413.1">
    <property type="nucleotide sequence ID" value="NZ_CP151726.1"/>
</dbReference>
<evidence type="ECO:0008006" key="3">
    <source>
        <dbReference type="Google" id="ProtNLM"/>
    </source>
</evidence>
<dbReference type="AlphaFoldDB" id="A0A5C5ZXN9"/>
<comment type="caution">
    <text evidence="1">The sequence shown here is derived from an EMBL/GenBank/DDBJ whole genome shotgun (WGS) entry which is preliminary data.</text>
</comment>
<organism evidence="1 2">
    <name type="scientific">Stieleria varia</name>
    <dbReference type="NCBI Taxonomy" id="2528005"/>
    <lineage>
        <taxon>Bacteria</taxon>
        <taxon>Pseudomonadati</taxon>
        <taxon>Planctomycetota</taxon>
        <taxon>Planctomycetia</taxon>
        <taxon>Pirellulales</taxon>
        <taxon>Pirellulaceae</taxon>
        <taxon>Stieleria</taxon>
    </lineage>
</organism>